<accession>A0ABD6EZS9</accession>
<sequence>MVLHKPSSVKSLSTLFMALTLITFQTVFTLKNVRSSSAWYAVPNMNEQGEKSYVNAYRDPSGPTIYRAPSRLANHYLLELNLTAKVDTVSSGLFLRDSYRSLKDKICP</sequence>
<dbReference type="Proteomes" id="UP001608902">
    <property type="component" value="Unassembled WGS sequence"/>
</dbReference>
<evidence type="ECO:0000313" key="1">
    <source>
        <dbReference type="EMBL" id="MFH4984687.1"/>
    </source>
</evidence>
<protein>
    <submittedName>
        <fullName evidence="1">Uncharacterized protein</fullName>
    </submittedName>
</protein>
<gene>
    <name evidence="1" type="ORF">AB6A40_011396</name>
</gene>
<dbReference type="EMBL" id="JBGFUD010020170">
    <property type="protein sequence ID" value="MFH4984687.1"/>
    <property type="molecule type" value="Genomic_DNA"/>
</dbReference>
<reference evidence="1 2" key="1">
    <citation type="submission" date="2024-08" db="EMBL/GenBank/DDBJ databases">
        <title>Gnathostoma spinigerum genome.</title>
        <authorList>
            <person name="Gonzalez-Bertolin B."/>
            <person name="Monzon S."/>
            <person name="Zaballos A."/>
            <person name="Jimenez P."/>
            <person name="Dekumyoy P."/>
            <person name="Varona S."/>
            <person name="Cuesta I."/>
            <person name="Sumanam S."/>
            <person name="Adisakwattana P."/>
            <person name="Gasser R.B."/>
            <person name="Hernandez-Gonzalez A."/>
            <person name="Young N.D."/>
            <person name="Perteguer M.J."/>
        </authorList>
    </citation>
    <scope>NUCLEOTIDE SEQUENCE [LARGE SCALE GENOMIC DNA]</scope>
    <source>
        <strain evidence="1">AL3</strain>
        <tissue evidence="1">Liver</tissue>
    </source>
</reference>
<name>A0ABD6EZS9_9BILA</name>
<comment type="caution">
    <text evidence="1">The sequence shown here is derived from an EMBL/GenBank/DDBJ whole genome shotgun (WGS) entry which is preliminary data.</text>
</comment>
<keyword evidence="2" id="KW-1185">Reference proteome</keyword>
<organism evidence="1 2">
    <name type="scientific">Gnathostoma spinigerum</name>
    <dbReference type="NCBI Taxonomy" id="75299"/>
    <lineage>
        <taxon>Eukaryota</taxon>
        <taxon>Metazoa</taxon>
        <taxon>Ecdysozoa</taxon>
        <taxon>Nematoda</taxon>
        <taxon>Chromadorea</taxon>
        <taxon>Rhabditida</taxon>
        <taxon>Spirurina</taxon>
        <taxon>Gnathostomatomorpha</taxon>
        <taxon>Gnathostomatoidea</taxon>
        <taxon>Gnathostomatidae</taxon>
        <taxon>Gnathostoma</taxon>
    </lineage>
</organism>
<proteinExistence type="predicted"/>
<evidence type="ECO:0000313" key="2">
    <source>
        <dbReference type="Proteomes" id="UP001608902"/>
    </source>
</evidence>
<dbReference type="AlphaFoldDB" id="A0ABD6EZS9"/>